<name>A0A4D7QGH1_9HYPH</name>
<protein>
    <recommendedName>
        <fullName evidence="4">Phage holin family protein</fullName>
    </recommendedName>
</protein>
<dbReference type="KEGG" id="paqt:E8L99_01485"/>
<keyword evidence="1" id="KW-0812">Transmembrane</keyword>
<keyword evidence="3" id="KW-1185">Reference proteome</keyword>
<dbReference type="AlphaFoldDB" id="A0A4D7QGH1"/>
<feature type="transmembrane region" description="Helical" evidence="1">
    <location>
        <begin position="30"/>
        <end position="55"/>
    </location>
</feature>
<evidence type="ECO:0000256" key="1">
    <source>
        <dbReference type="SAM" id="Phobius"/>
    </source>
</evidence>
<dbReference type="Proteomes" id="UP000298588">
    <property type="component" value="Chromosome"/>
</dbReference>
<evidence type="ECO:0000313" key="3">
    <source>
        <dbReference type="Proteomes" id="UP000298588"/>
    </source>
</evidence>
<proteinExistence type="predicted"/>
<feature type="transmembrane region" description="Helical" evidence="1">
    <location>
        <begin position="61"/>
        <end position="83"/>
    </location>
</feature>
<accession>A0A4D7QGH1</accession>
<evidence type="ECO:0008006" key="4">
    <source>
        <dbReference type="Google" id="ProtNLM"/>
    </source>
</evidence>
<organism evidence="2 3">
    <name type="scientific">Phreatobacter aquaticus</name>
    <dbReference type="NCBI Taxonomy" id="2570229"/>
    <lineage>
        <taxon>Bacteria</taxon>
        <taxon>Pseudomonadati</taxon>
        <taxon>Pseudomonadota</taxon>
        <taxon>Alphaproteobacteria</taxon>
        <taxon>Hyphomicrobiales</taxon>
        <taxon>Phreatobacteraceae</taxon>
        <taxon>Phreatobacter</taxon>
    </lineage>
</organism>
<dbReference type="EMBL" id="CP039865">
    <property type="protein sequence ID" value="QCK84554.1"/>
    <property type="molecule type" value="Genomic_DNA"/>
</dbReference>
<keyword evidence="1" id="KW-0472">Membrane</keyword>
<keyword evidence="1" id="KW-1133">Transmembrane helix</keyword>
<gene>
    <name evidence="2" type="ORF">E8L99_01485</name>
</gene>
<sequence>MTLVPRSAKLYLKIATLRRQIIARDIARRVLFGGIALGSALIGLALLSVALYLWLETLIGQIGAVLVLAGLHGLVALVLAIIATRQADSPEMIALSEAEEAAFDTMSHEASGLTDLPGSVARLMGGGQGNFGLALSAATALMGIVQKMRSKPTA</sequence>
<dbReference type="RefSeq" id="WP_137097889.1">
    <property type="nucleotide sequence ID" value="NZ_CP039865.1"/>
</dbReference>
<evidence type="ECO:0000313" key="2">
    <source>
        <dbReference type="EMBL" id="QCK84554.1"/>
    </source>
</evidence>
<reference evidence="2 3" key="1">
    <citation type="submission" date="2019-04" db="EMBL/GenBank/DDBJ databases">
        <title>Phreatobacter aquaticus sp. nov.</title>
        <authorList>
            <person name="Choi A."/>
            <person name="Baek K."/>
        </authorList>
    </citation>
    <scope>NUCLEOTIDE SEQUENCE [LARGE SCALE GENOMIC DNA]</scope>
    <source>
        <strain evidence="2 3">NMCR1094</strain>
    </source>
</reference>